<dbReference type="GO" id="GO:0016787">
    <property type="term" value="F:hydrolase activity"/>
    <property type="evidence" value="ECO:0007669"/>
    <property type="project" value="InterPro"/>
</dbReference>
<dbReference type="InterPro" id="IPR039015">
    <property type="entry name" value="ENDOD1"/>
</dbReference>
<reference evidence="2 3" key="1">
    <citation type="submission" date="2022-01" db="EMBL/GenBank/DDBJ databases">
        <title>A chromosome-scale genome assembly of the false clownfish, Amphiprion ocellaris.</title>
        <authorList>
            <person name="Ryu T."/>
        </authorList>
    </citation>
    <scope>NUCLEOTIDE SEQUENCE [LARGE SCALE GENOMIC DNA]</scope>
</reference>
<dbReference type="GO" id="GO:0046872">
    <property type="term" value="F:metal ion binding"/>
    <property type="evidence" value="ECO:0007669"/>
    <property type="project" value="InterPro"/>
</dbReference>
<dbReference type="GeneTree" id="ENSGT01030000234592"/>
<organism evidence="2 3">
    <name type="scientific">Amphiprion ocellaris</name>
    <name type="common">Clown anemonefish</name>
    <dbReference type="NCBI Taxonomy" id="80972"/>
    <lineage>
        <taxon>Eukaryota</taxon>
        <taxon>Metazoa</taxon>
        <taxon>Chordata</taxon>
        <taxon>Craniata</taxon>
        <taxon>Vertebrata</taxon>
        <taxon>Euteleostomi</taxon>
        <taxon>Actinopterygii</taxon>
        <taxon>Neopterygii</taxon>
        <taxon>Teleostei</taxon>
        <taxon>Neoteleostei</taxon>
        <taxon>Acanthomorphata</taxon>
        <taxon>Ovalentaria</taxon>
        <taxon>Pomacentridae</taxon>
        <taxon>Amphiprion</taxon>
    </lineage>
</organism>
<dbReference type="InterPro" id="IPR044929">
    <property type="entry name" value="DNA/RNA_non-sp_Endonuclease_sf"/>
</dbReference>
<dbReference type="SMART" id="SM00892">
    <property type="entry name" value="Endonuclease_NS"/>
    <property type="match status" value="1"/>
</dbReference>
<dbReference type="SUPFAM" id="SSF54060">
    <property type="entry name" value="His-Me finger endonucleases"/>
    <property type="match status" value="1"/>
</dbReference>
<dbReference type="Ensembl" id="ENSAOCT00000055337.1">
    <property type="protein sequence ID" value="ENSAOCP00000059135.1"/>
    <property type="gene ID" value="ENSAOCG00000025468.1"/>
</dbReference>
<protein>
    <recommendedName>
        <fullName evidence="1">DNA/RNA non-specific endonuclease/pyrophosphatase/phosphodiesterase domain-containing protein</fullName>
    </recommendedName>
</protein>
<dbReference type="InterPro" id="IPR044925">
    <property type="entry name" value="His-Me_finger_sf"/>
</dbReference>
<evidence type="ECO:0000259" key="1">
    <source>
        <dbReference type="SMART" id="SM00892"/>
    </source>
</evidence>
<dbReference type="InterPro" id="IPR001604">
    <property type="entry name" value="Endo_G_ENPP1-like_dom"/>
</dbReference>
<reference evidence="2" key="2">
    <citation type="submission" date="2025-08" db="UniProtKB">
        <authorList>
            <consortium name="Ensembl"/>
        </authorList>
    </citation>
    <scope>IDENTIFICATION</scope>
</reference>
<reference evidence="2" key="3">
    <citation type="submission" date="2025-09" db="UniProtKB">
        <authorList>
            <consortium name="Ensembl"/>
        </authorList>
    </citation>
    <scope>IDENTIFICATION</scope>
</reference>
<keyword evidence="3" id="KW-1185">Reference proteome</keyword>
<evidence type="ECO:0000313" key="3">
    <source>
        <dbReference type="Proteomes" id="UP001501940"/>
    </source>
</evidence>
<sequence length="178" mass="20374">MRDARYVHQASNSDYRNNAHYNRGHLFPVTHAFDTNDKKSTFTLTNIVPQEISFNGSSWQKMESCTKCVLQSYCINNKGVTEGFVVTGTWPSMSNTLNNRVNIPSMLCTAFCCYSHNTKDWLASAHWDDNIPEYESVYLQTKTLAELHQELSVNNSRFEAFPGTCTDRNMTRFGCTKQ</sequence>
<dbReference type="Gene3D" id="3.40.570.10">
    <property type="entry name" value="Extracellular Endonuclease, subunit A"/>
    <property type="match status" value="1"/>
</dbReference>
<dbReference type="GO" id="GO:0003676">
    <property type="term" value="F:nucleic acid binding"/>
    <property type="evidence" value="ECO:0007669"/>
    <property type="project" value="InterPro"/>
</dbReference>
<dbReference type="AlphaFoldDB" id="A0AAQ5Z5Y7"/>
<name>A0AAQ5Z5Y7_AMPOC</name>
<feature type="domain" description="DNA/RNA non-specific endonuclease/pyrophosphatase/phosphodiesterase" evidence="1">
    <location>
        <begin position="4"/>
        <end position="167"/>
    </location>
</feature>
<accession>A0AAQ5Z5Y7</accession>
<evidence type="ECO:0000313" key="2">
    <source>
        <dbReference type="Ensembl" id="ENSAOCP00000059135.1"/>
    </source>
</evidence>
<dbReference type="PANTHER" id="PTHR21472">
    <property type="entry name" value="ENDONUCLEASE DOMAIN-CONTAINING 1 PROTEIN ENDOD1"/>
    <property type="match status" value="1"/>
</dbReference>
<dbReference type="PANTHER" id="PTHR21472:SF15">
    <property type="entry name" value="ENDONUCLEASE DOMAIN-CONTAINING 1 PROTEIN-RELATED"/>
    <property type="match status" value="1"/>
</dbReference>
<proteinExistence type="predicted"/>
<dbReference type="Pfam" id="PF01223">
    <property type="entry name" value="Endonuclease_NS"/>
    <property type="match status" value="1"/>
</dbReference>
<dbReference type="Proteomes" id="UP001501940">
    <property type="component" value="Chromosome 23"/>
</dbReference>